<name>A0AA36GVN6_CYLNA</name>
<dbReference type="AlphaFoldDB" id="A0AA36GVN6"/>
<comment type="caution">
    <text evidence="1">The sequence shown here is derived from an EMBL/GenBank/DDBJ whole genome shotgun (WGS) entry which is preliminary data.</text>
</comment>
<dbReference type="Proteomes" id="UP001176961">
    <property type="component" value="Unassembled WGS sequence"/>
</dbReference>
<protein>
    <submittedName>
        <fullName evidence="1">Uncharacterized protein</fullName>
    </submittedName>
</protein>
<evidence type="ECO:0000313" key="1">
    <source>
        <dbReference type="EMBL" id="CAJ0598964.1"/>
    </source>
</evidence>
<evidence type="ECO:0000313" key="2">
    <source>
        <dbReference type="Proteomes" id="UP001176961"/>
    </source>
</evidence>
<accession>A0AA36GVN6</accession>
<dbReference type="EMBL" id="CATQJL010000223">
    <property type="protein sequence ID" value="CAJ0598964.1"/>
    <property type="molecule type" value="Genomic_DNA"/>
</dbReference>
<sequence>MKLSLLVILLGMFDVALSLSKEEKAKRKILCKHCWICDEESCRAFVTLYDTIYDEMKKKYNMRFSPFKTKEECVKVCNKEA</sequence>
<organism evidence="1 2">
    <name type="scientific">Cylicocyclus nassatus</name>
    <name type="common">Nematode worm</name>
    <dbReference type="NCBI Taxonomy" id="53992"/>
    <lineage>
        <taxon>Eukaryota</taxon>
        <taxon>Metazoa</taxon>
        <taxon>Ecdysozoa</taxon>
        <taxon>Nematoda</taxon>
        <taxon>Chromadorea</taxon>
        <taxon>Rhabditida</taxon>
        <taxon>Rhabditina</taxon>
        <taxon>Rhabditomorpha</taxon>
        <taxon>Strongyloidea</taxon>
        <taxon>Strongylidae</taxon>
        <taxon>Cylicocyclus</taxon>
    </lineage>
</organism>
<reference evidence="1" key="1">
    <citation type="submission" date="2023-07" db="EMBL/GenBank/DDBJ databases">
        <authorList>
            <consortium name="CYATHOMIX"/>
        </authorList>
    </citation>
    <scope>NUCLEOTIDE SEQUENCE</scope>
    <source>
        <strain evidence="1">N/A</strain>
    </source>
</reference>
<proteinExistence type="predicted"/>
<gene>
    <name evidence="1" type="ORF">CYNAS_LOCUS10947</name>
</gene>
<keyword evidence="2" id="KW-1185">Reference proteome</keyword>